<evidence type="ECO:0000256" key="2">
    <source>
        <dbReference type="SAM" id="Phobius"/>
    </source>
</evidence>
<sequence length="517" mass="51950">MTKPSKSKPSNKPAASSAGQPKETLKLKKEAAEPGVIATTDTGEGKGDSASARGGKTSTVDSSLVGKSDSGRPAAQPKPAPKQAEKGAAAAASASASSKAAASNTASASKDGAGKDAKSSVPPVDSRGKAASESTEKSGSKETQADKSRETAPQPQTTVRKTGFWPVAFGGIVAAGLGAAATIWALPNLPAGWLPEQESTIDAEAIKADAVAAAEEAARQVVAEATPADTGEAPDIQAMLEEQGERIAALEETGAAPSEPVNDAAAETGPASGESAASPPSEELTQLQQQLEQQAAKIAELESRPSLDPEAAEKIQALAEQADTLQQQISTAAEEAQAQISAVQAEAGKLQEAAADSTRRAQAVAAVASLQAALDKGVTAQDAQQAFADAGMDAPEALQQDIPSIESLQEGFGDASRAALRATMSGNGAQGGNMLTNFLKAQTGARSVAPREGDDPDAVLSRANAKVEAGDIGAALDEMEALPGAAKEAPAMAEWLTGASAYREAQAALSDLSATTN</sequence>
<dbReference type="RefSeq" id="WP_076524643.1">
    <property type="nucleotide sequence ID" value="NZ_CP067140.1"/>
</dbReference>
<dbReference type="Proteomes" id="UP001215549">
    <property type="component" value="Chromosome"/>
</dbReference>
<keyword evidence="2" id="KW-0472">Membrane</keyword>
<evidence type="ECO:0000256" key="1">
    <source>
        <dbReference type="SAM" id="MobiDB-lite"/>
    </source>
</evidence>
<reference evidence="4 6" key="2">
    <citation type="submission" date="2021-01" db="EMBL/GenBank/DDBJ databases">
        <title>Biogeographic distribution of Paracoccus.</title>
        <authorList>
            <person name="Hollensteiner J."/>
            <person name="Leineberger J."/>
            <person name="Brinkhoff T."/>
            <person name="Daniel R."/>
        </authorList>
    </citation>
    <scope>NUCLEOTIDE SEQUENCE [LARGE SCALE GENOMIC DNA]</scope>
    <source>
        <strain evidence="4 6">DSM 18447</strain>
    </source>
</reference>
<feature type="compositionally biased region" description="Low complexity" evidence="1">
    <location>
        <begin position="1"/>
        <end position="18"/>
    </location>
</feature>
<keyword evidence="2" id="KW-1133">Transmembrane helix</keyword>
<feature type="transmembrane region" description="Helical" evidence="2">
    <location>
        <begin position="164"/>
        <end position="186"/>
    </location>
</feature>
<keyword evidence="2" id="KW-0812">Transmembrane</keyword>
<dbReference type="Proteomes" id="UP000186216">
    <property type="component" value="Unassembled WGS sequence"/>
</dbReference>
<dbReference type="AlphaFoldDB" id="A0AA46A570"/>
<evidence type="ECO:0000313" key="3">
    <source>
        <dbReference type="EMBL" id="SIS75508.1"/>
    </source>
</evidence>
<organism evidence="3 5">
    <name type="scientific">Paracoccus saliphilus</name>
    <dbReference type="NCBI Taxonomy" id="405559"/>
    <lineage>
        <taxon>Bacteria</taxon>
        <taxon>Pseudomonadati</taxon>
        <taxon>Pseudomonadota</taxon>
        <taxon>Alphaproteobacteria</taxon>
        <taxon>Rhodobacterales</taxon>
        <taxon>Paracoccaceae</taxon>
        <taxon>Paracoccus</taxon>
    </lineage>
</organism>
<evidence type="ECO:0000313" key="5">
    <source>
        <dbReference type="Proteomes" id="UP000186216"/>
    </source>
</evidence>
<feature type="region of interest" description="Disordered" evidence="1">
    <location>
        <begin position="1"/>
        <end position="159"/>
    </location>
</feature>
<gene>
    <name evidence="4" type="ORF">JHX88_16345</name>
    <name evidence="3" type="ORF">SAMN05421772_10440</name>
</gene>
<proteinExistence type="predicted"/>
<evidence type="ECO:0008006" key="7">
    <source>
        <dbReference type="Google" id="ProtNLM"/>
    </source>
</evidence>
<dbReference type="EMBL" id="FTOU01000004">
    <property type="protein sequence ID" value="SIS75508.1"/>
    <property type="molecule type" value="Genomic_DNA"/>
</dbReference>
<reference evidence="3 5" key="1">
    <citation type="submission" date="2017-01" db="EMBL/GenBank/DDBJ databases">
        <authorList>
            <person name="Varghese N."/>
            <person name="Submissions S."/>
        </authorList>
    </citation>
    <scope>NUCLEOTIDE SEQUENCE [LARGE SCALE GENOMIC DNA]</scope>
    <source>
        <strain evidence="3 5">DSM 18447</strain>
    </source>
</reference>
<feature type="compositionally biased region" description="Low complexity" evidence="1">
    <location>
        <begin position="264"/>
        <end position="283"/>
    </location>
</feature>
<name>A0AA46A570_9RHOB</name>
<keyword evidence="6" id="KW-1185">Reference proteome</keyword>
<feature type="compositionally biased region" description="Low complexity" evidence="1">
    <location>
        <begin position="86"/>
        <end position="110"/>
    </location>
</feature>
<feature type="region of interest" description="Disordered" evidence="1">
    <location>
        <begin position="253"/>
        <end position="283"/>
    </location>
</feature>
<evidence type="ECO:0000313" key="4">
    <source>
        <dbReference type="EMBL" id="WCR02424.1"/>
    </source>
</evidence>
<feature type="compositionally biased region" description="Basic and acidic residues" evidence="1">
    <location>
        <begin position="23"/>
        <end position="32"/>
    </location>
</feature>
<protein>
    <recommendedName>
        <fullName evidence="7">Inner membrane protein</fullName>
    </recommendedName>
</protein>
<dbReference type="EMBL" id="CP067140">
    <property type="protein sequence ID" value="WCR02424.1"/>
    <property type="molecule type" value="Genomic_DNA"/>
</dbReference>
<evidence type="ECO:0000313" key="6">
    <source>
        <dbReference type="Proteomes" id="UP001215549"/>
    </source>
</evidence>
<feature type="compositionally biased region" description="Basic and acidic residues" evidence="1">
    <location>
        <begin position="126"/>
        <end position="150"/>
    </location>
</feature>
<accession>A0AA46A570</accession>